<evidence type="ECO:0000259" key="12">
    <source>
        <dbReference type="SMART" id="SM00534"/>
    </source>
</evidence>
<evidence type="ECO:0000256" key="5">
    <source>
        <dbReference type="ARBA" id="ARBA00023125"/>
    </source>
</evidence>
<comment type="similarity">
    <text evidence="1">Belongs to the DNA mismatch repair MutS family. MSH3 subfamily.</text>
</comment>
<evidence type="ECO:0000313" key="14">
    <source>
        <dbReference type="Proteomes" id="UP000037904"/>
    </source>
</evidence>
<dbReference type="Pfam" id="PF00488">
    <property type="entry name" value="MutS_V"/>
    <property type="match status" value="1"/>
</dbReference>
<evidence type="ECO:0000256" key="6">
    <source>
        <dbReference type="ARBA" id="ARBA00023254"/>
    </source>
</evidence>
<dbReference type="PANTHER" id="PTHR11361:SF21">
    <property type="entry name" value="MUTS PROTEIN HOMOLOG 4"/>
    <property type="match status" value="1"/>
</dbReference>
<sequence length="866" mass="96373">MSRSIPSRTDSRASSYFQSSSTRHPGTSATSGYSGRRPQTSLSAYSSYSPSATSVSRPFTTRPGSRPGTASGRRSRTTAASSIFGSAEAQDIVCALSEARGVTPVVGVAFVNVSIGEVIISQICDNRAYVKSIHQIQLSYPSRIVFMSTACPPNNPSTLFSLVQNLTSEAQIDAFERSAWSETEGLEYIQNLAFKDDIEPLKVATQGKFYAISSFAAAMKYIHQKFSINFVPHSLRIQYRPSEDTMMIDISAIQSLEIMQNLCNSKSKDSLFGLLNHTSTPMGSRLLRSNILQPPTDAERVILTRYDALEELTTNEEMFLEIRKVLKLFHDIEKLLTKLIIVHTNANVQKVEEQINQVLMVKSFLEAIPELYTALGPATCDLLIKIRGRCCPEITGPILKKIRQTIEADVTYMKSALDLRNQRTFAVKAGINGMLDVARQTYKELTEEIHLHIDALNETHKLSATLRYDNGRKYWLRFQAADFDDRSIPDILINVVRKKDKIECQTLDLVKLNLRLSDTSNEVVIRSDSVVQDLLRELRSNAPNLFQVCESVALIDMISSFAQLATTRDYVRPDISSTLALKAARHPVLDKNMNGKFVPNDYYSSEQYCFHIVTGCNMAGKSTYIRAVALLQIMAQIGSFVPAEYAAFPIIQSIFARVSLGDNIESNLSTFSVEMREMAFILRNIDDKSLAIIDELGRATSNRDGLAIAIAMSEALIESRASVWFATHFIDLTKVLADRPGVLNLHLAATSSTTAEGIPHITMLYKATSGAIRGEEHYGINLARAIGLPQSFIDKAEKVAEDIRKKREASKRSSESSRLVARRKLILNLQDALRQAKDSGSEEALPGYLARLQEEFVARMEEVDNM</sequence>
<dbReference type="AlphaFoldDB" id="A0A0N0DEM4"/>
<dbReference type="Gene3D" id="3.40.50.300">
    <property type="entry name" value="P-loop containing nucleotide triphosphate hydrolases"/>
    <property type="match status" value="1"/>
</dbReference>
<dbReference type="Gene3D" id="1.10.1420.10">
    <property type="match status" value="2"/>
</dbReference>
<dbReference type="FunFam" id="3.40.50.300:FF:000870">
    <property type="entry name" value="MutS protein homolog 4"/>
    <property type="match status" value="1"/>
</dbReference>
<organism evidence="13 14">
    <name type="scientific">Fusarium langsethiae</name>
    <dbReference type="NCBI Taxonomy" id="179993"/>
    <lineage>
        <taxon>Eukaryota</taxon>
        <taxon>Fungi</taxon>
        <taxon>Dikarya</taxon>
        <taxon>Ascomycota</taxon>
        <taxon>Pezizomycotina</taxon>
        <taxon>Sordariomycetes</taxon>
        <taxon>Hypocreomycetidae</taxon>
        <taxon>Hypocreales</taxon>
        <taxon>Nectriaceae</taxon>
        <taxon>Fusarium</taxon>
    </lineage>
</organism>
<evidence type="ECO:0000256" key="10">
    <source>
        <dbReference type="SAM" id="MobiDB-lite"/>
    </source>
</evidence>
<feature type="compositionally biased region" description="Polar residues" evidence="10">
    <location>
        <begin position="1"/>
        <end position="39"/>
    </location>
</feature>
<comment type="caution">
    <text evidence="13">The sequence shown here is derived from an EMBL/GenBank/DDBJ whole genome shotgun (WGS) entry which is preliminary data.</text>
</comment>
<keyword evidence="3" id="KW-0547">Nucleotide-binding</keyword>
<dbReference type="SMART" id="SM00533">
    <property type="entry name" value="MUTSd"/>
    <property type="match status" value="1"/>
</dbReference>
<name>A0A0N0DEM4_FUSLA</name>
<evidence type="ECO:0000256" key="4">
    <source>
        <dbReference type="ARBA" id="ARBA00022840"/>
    </source>
</evidence>
<dbReference type="Pfam" id="PF05192">
    <property type="entry name" value="MutS_III"/>
    <property type="match status" value="1"/>
</dbReference>
<dbReference type="InterPro" id="IPR000432">
    <property type="entry name" value="DNA_mismatch_repair_MutS_C"/>
</dbReference>
<feature type="domain" description="DNA mismatch repair proteins mutS family" evidence="12">
    <location>
        <begin position="610"/>
        <end position="801"/>
    </location>
</feature>
<dbReference type="SUPFAM" id="SSF48334">
    <property type="entry name" value="DNA repair protein MutS, domain III"/>
    <property type="match status" value="1"/>
</dbReference>
<keyword evidence="5" id="KW-0238">DNA-binding</keyword>
<dbReference type="SUPFAM" id="SSF52540">
    <property type="entry name" value="P-loop containing nucleoside triphosphate hydrolases"/>
    <property type="match status" value="1"/>
</dbReference>
<dbReference type="SMART" id="SM00534">
    <property type="entry name" value="MUTSac"/>
    <property type="match status" value="1"/>
</dbReference>
<dbReference type="InterPro" id="IPR036187">
    <property type="entry name" value="DNA_mismatch_repair_MutS_sf"/>
</dbReference>
<evidence type="ECO:0000256" key="3">
    <source>
        <dbReference type="ARBA" id="ARBA00022741"/>
    </source>
</evidence>
<dbReference type="PIRSF" id="PIRSF005813">
    <property type="entry name" value="MSH2"/>
    <property type="match status" value="1"/>
</dbReference>
<dbReference type="Gene3D" id="3.30.420.110">
    <property type="entry name" value="MutS, connector domain"/>
    <property type="match status" value="1"/>
</dbReference>
<feature type="domain" description="DNA mismatch repair protein MutS core" evidence="11">
    <location>
        <begin position="266"/>
        <end position="592"/>
    </location>
</feature>
<reference evidence="13 14" key="1">
    <citation type="submission" date="2015-04" db="EMBL/GenBank/DDBJ databases">
        <title>The draft genome sequence of Fusarium langsethiae, a T-2/HT-2 mycotoxin producer.</title>
        <authorList>
            <person name="Lysoe E."/>
            <person name="Divon H.H."/>
            <person name="Terzi V."/>
            <person name="Orru L."/>
            <person name="Lamontanara A."/>
            <person name="Kolseth A.-K."/>
            <person name="Frandsen R.J."/>
            <person name="Nielsen K."/>
            <person name="Thrane U."/>
        </authorList>
    </citation>
    <scope>NUCLEOTIDE SEQUENCE [LARGE SCALE GENOMIC DNA]</scope>
    <source>
        <strain evidence="13 14">Fl201059</strain>
    </source>
</reference>
<keyword evidence="4" id="KW-0067">ATP-binding</keyword>
<evidence type="ECO:0000256" key="8">
    <source>
        <dbReference type="ARBA" id="ARBA00029792"/>
    </source>
</evidence>
<comment type="subunit">
    <text evidence="7">Heterodimer consisting of MSH2-MSH3 (MutS beta). Forms a ternary complex with MutL alpha (MLH1-PMS1).</text>
</comment>
<evidence type="ECO:0000259" key="11">
    <source>
        <dbReference type="SMART" id="SM00533"/>
    </source>
</evidence>
<dbReference type="GO" id="GO:0006298">
    <property type="term" value="P:mismatch repair"/>
    <property type="evidence" value="ECO:0007669"/>
    <property type="project" value="InterPro"/>
</dbReference>
<dbReference type="OrthoDB" id="276261at2759"/>
<proteinExistence type="inferred from homology"/>
<protein>
    <recommendedName>
        <fullName evidence="2 9">DNA mismatch repair protein MSH3</fullName>
    </recommendedName>
    <alternativeName>
        <fullName evidence="2 9">DNA mismatch repair protein MSH3</fullName>
    </alternativeName>
    <alternativeName>
        <fullName evidence="8">MutS protein homolog 3</fullName>
    </alternativeName>
</protein>
<evidence type="ECO:0000256" key="1">
    <source>
        <dbReference type="ARBA" id="ARBA00007094"/>
    </source>
</evidence>
<evidence type="ECO:0000256" key="7">
    <source>
        <dbReference type="ARBA" id="ARBA00025902"/>
    </source>
</evidence>
<dbReference type="GO" id="GO:0005634">
    <property type="term" value="C:nucleus"/>
    <property type="evidence" value="ECO:0007669"/>
    <property type="project" value="TreeGrafter"/>
</dbReference>
<dbReference type="InterPro" id="IPR027417">
    <property type="entry name" value="P-loop_NTPase"/>
</dbReference>
<dbReference type="GO" id="GO:0140664">
    <property type="term" value="F:ATP-dependent DNA damage sensor activity"/>
    <property type="evidence" value="ECO:0007669"/>
    <property type="project" value="InterPro"/>
</dbReference>
<dbReference type="EMBL" id="JXCE01000101">
    <property type="protein sequence ID" value="KPA41301.1"/>
    <property type="molecule type" value="Genomic_DNA"/>
</dbReference>
<feature type="compositionally biased region" description="Low complexity" evidence="10">
    <location>
        <begin position="40"/>
        <end position="81"/>
    </location>
</feature>
<dbReference type="GO" id="GO:0005524">
    <property type="term" value="F:ATP binding"/>
    <property type="evidence" value="ECO:0007669"/>
    <property type="project" value="UniProtKB-KW"/>
</dbReference>
<dbReference type="InterPro" id="IPR036678">
    <property type="entry name" value="MutS_con_dom_sf"/>
</dbReference>
<dbReference type="SUPFAM" id="SSF53150">
    <property type="entry name" value="DNA repair protein MutS, domain II"/>
    <property type="match status" value="1"/>
</dbReference>
<evidence type="ECO:0000256" key="2">
    <source>
        <dbReference type="ARBA" id="ARBA00022151"/>
    </source>
</evidence>
<dbReference type="GO" id="GO:0030983">
    <property type="term" value="F:mismatched DNA binding"/>
    <property type="evidence" value="ECO:0007669"/>
    <property type="project" value="InterPro"/>
</dbReference>
<dbReference type="InterPro" id="IPR011184">
    <property type="entry name" value="DNA_mismatch_repair_Msh2"/>
</dbReference>
<gene>
    <name evidence="13" type="ORF">FLAG1_05803</name>
</gene>
<evidence type="ECO:0000256" key="9">
    <source>
        <dbReference type="ARBA" id="ARBA00073774"/>
    </source>
</evidence>
<evidence type="ECO:0000313" key="13">
    <source>
        <dbReference type="EMBL" id="KPA41301.1"/>
    </source>
</evidence>
<dbReference type="InterPro" id="IPR007696">
    <property type="entry name" value="DNA_mismatch_repair_MutS_core"/>
</dbReference>
<dbReference type="Proteomes" id="UP000037904">
    <property type="component" value="Unassembled WGS sequence"/>
</dbReference>
<keyword evidence="6" id="KW-0469">Meiosis</keyword>
<keyword evidence="14" id="KW-1185">Reference proteome</keyword>
<dbReference type="InterPro" id="IPR045076">
    <property type="entry name" value="MutS"/>
</dbReference>
<feature type="region of interest" description="Disordered" evidence="10">
    <location>
        <begin position="1"/>
        <end position="81"/>
    </location>
</feature>
<dbReference type="PANTHER" id="PTHR11361">
    <property type="entry name" value="DNA MISMATCH REPAIR PROTEIN MUTS FAMILY MEMBER"/>
    <property type="match status" value="1"/>
</dbReference>
<dbReference type="GO" id="GO:0007131">
    <property type="term" value="P:reciprocal meiotic recombination"/>
    <property type="evidence" value="ECO:0007669"/>
    <property type="project" value="TreeGrafter"/>
</dbReference>
<accession>A0A0N0DEM4</accession>